<dbReference type="PROSITE" id="PS00018">
    <property type="entry name" value="EF_HAND_1"/>
    <property type="match status" value="2"/>
</dbReference>
<dbReference type="InterPro" id="IPR011992">
    <property type="entry name" value="EF-hand-dom_pair"/>
</dbReference>
<evidence type="ECO:0000256" key="9">
    <source>
        <dbReference type="SAM" id="MobiDB-lite"/>
    </source>
</evidence>
<dbReference type="GO" id="GO:0051301">
    <property type="term" value="P:cell division"/>
    <property type="evidence" value="ECO:0007669"/>
    <property type="project" value="UniProtKB-KW"/>
</dbReference>
<proteinExistence type="predicted"/>
<keyword evidence="1" id="KW-0132">Cell division</keyword>
<dbReference type="Gene3D" id="1.10.238.10">
    <property type="entry name" value="EF-hand"/>
    <property type="match status" value="2"/>
</dbReference>
<reference evidence="11" key="1">
    <citation type="submission" date="2020-10" db="EMBL/GenBank/DDBJ databases">
        <title>Unveiling of a novel bifunctional photoreceptor, Dualchrome1, isolated from a cosmopolitan green alga.</title>
        <authorList>
            <person name="Suzuki S."/>
            <person name="Kawachi M."/>
        </authorList>
    </citation>
    <scope>NUCLEOTIDE SEQUENCE</scope>
    <source>
        <strain evidence="11">NIES 2893</strain>
    </source>
</reference>
<dbReference type="SMART" id="SM00054">
    <property type="entry name" value="EFh"/>
    <property type="match status" value="2"/>
</dbReference>
<keyword evidence="4" id="KW-0106">Calcium</keyword>
<keyword evidence="3" id="KW-0498">Mitosis</keyword>
<dbReference type="CDD" id="cd00051">
    <property type="entry name" value="EFh"/>
    <property type="match status" value="1"/>
</dbReference>
<dbReference type="PANTHER" id="PTHR23048">
    <property type="entry name" value="MYOSIN LIGHT CHAIN 1, 3"/>
    <property type="match status" value="1"/>
</dbReference>
<evidence type="ECO:0000256" key="1">
    <source>
        <dbReference type="ARBA" id="ARBA00022618"/>
    </source>
</evidence>
<dbReference type="InterPro" id="IPR002048">
    <property type="entry name" value="EF_hand_dom"/>
</dbReference>
<evidence type="ECO:0000256" key="7">
    <source>
        <dbReference type="ARBA" id="ARBA00039772"/>
    </source>
</evidence>
<dbReference type="SUPFAM" id="SSF47473">
    <property type="entry name" value="EF-hand"/>
    <property type="match status" value="1"/>
</dbReference>
<evidence type="ECO:0000256" key="4">
    <source>
        <dbReference type="ARBA" id="ARBA00022837"/>
    </source>
</evidence>
<organism evidence="11 12">
    <name type="scientific">Pycnococcus provasolii</name>
    <dbReference type="NCBI Taxonomy" id="41880"/>
    <lineage>
        <taxon>Eukaryota</taxon>
        <taxon>Viridiplantae</taxon>
        <taxon>Chlorophyta</taxon>
        <taxon>Pseudoscourfieldiophyceae</taxon>
        <taxon>Pseudoscourfieldiales</taxon>
        <taxon>Pycnococcaceae</taxon>
        <taxon>Pycnococcus</taxon>
    </lineage>
</organism>
<accession>A0A830I0K6</accession>
<dbReference type="FunFam" id="1.10.238.10:FF:000178">
    <property type="entry name" value="Calmodulin-2 A"/>
    <property type="match status" value="1"/>
</dbReference>
<dbReference type="EMBL" id="BNJQ01000030">
    <property type="protein sequence ID" value="GHP10589.1"/>
    <property type="molecule type" value="Genomic_DNA"/>
</dbReference>
<dbReference type="Proteomes" id="UP000660262">
    <property type="component" value="Unassembled WGS sequence"/>
</dbReference>
<dbReference type="OrthoDB" id="26525at2759"/>
<sequence>MASSSKKKSPPPPPAASSSSSFHDITRHIRSRQSMDTLSSEMLTDDHLWELQNVFRVFDRDQSGVLDARELKQALRALGYDPSREEVTQLIADLDKDGSGDVSLDEFVALMCQKVSARSAEKEMRAAFQLLQGSEGNAVLTTQQLRRAAREAGIDDVTDEELDAAVEHADRHLQGGITEDAFHEAVRKATLFHG</sequence>
<comment type="function">
    <text evidence="6">This calcium-binding protein is found in the basal body complexes (the functional homolog of the centrosome in animal cell). In mitotic cells it is specifically associated with the poles of the mitotic spindles at the sites of the duplicated basal body complexes.</text>
</comment>
<name>A0A830I0K6_9CHLO</name>
<gene>
    <name evidence="11" type="ORF">PPROV_000932000</name>
</gene>
<comment type="caution">
    <text evidence="11">The sequence shown here is derived from an EMBL/GenBank/DDBJ whole genome shotgun (WGS) entry which is preliminary data.</text>
</comment>
<dbReference type="GO" id="GO:0005509">
    <property type="term" value="F:calcium ion binding"/>
    <property type="evidence" value="ECO:0007669"/>
    <property type="project" value="InterPro"/>
</dbReference>
<dbReference type="InterPro" id="IPR050230">
    <property type="entry name" value="CALM/Myosin/TropC-like"/>
</dbReference>
<evidence type="ECO:0000256" key="5">
    <source>
        <dbReference type="ARBA" id="ARBA00023306"/>
    </source>
</evidence>
<feature type="region of interest" description="Disordered" evidence="9">
    <location>
        <begin position="1"/>
        <end position="24"/>
    </location>
</feature>
<evidence type="ECO:0000313" key="12">
    <source>
        <dbReference type="Proteomes" id="UP000660262"/>
    </source>
</evidence>
<keyword evidence="2" id="KW-0677">Repeat</keyword>
<evidence type="ECO:0000313" key="11">
    <source>
        <dbReference type="EMBL" id="GHP10589.1"/>
    </source>
</evidence>
<dbReference type="Pfam" id="PF13833">
    <property type="entry name" value="EF-hand_8"/>
    <property type="match status" value="1"/>
</dbReference>
<feature type="domain" description="EF-hand" evidence="10">
    <location>
        <begin position="82"/>
        <end position="117"/>
    </location>
</feature>
<evidence type="ECO:0000256" key="2">
    <source>
        <dbReference type="ARBA" id="ARBA00022737"/>
    </source>
</evidence>
<dbReference type="Pfam" id="PF13499">
    <property type="entry name" value="EF-hand_7"/>
    <property type="match status" value="1"/>
</dbReference>
<dbReference type="PANTHER" id="PTHR23048:SF59">
    <property type="entry name" value="EF-HAND SUPERFAMILY PROTEIN"/>
    <property type="match status" value="1"/>
</dbReference>
<keyword evidence="12" id="KW-1185">Reference proteome</keyword>
<dbReference type="PROSITE" id="PS50222">
    <property type="entry name" value="EF_HAND_2"/>
    <property type="match status" value="2"/>
</dbReference>
<evidence type="ECO:0000256" key="8">
    <source>
        <dbReference type="ARBA" id="ARBA00041736"/>
    </source>
</evidence>
<evidence type="ECO:0000259" key="10">
    <source>
        <dbReference type="PROSITE" id="PS50222"/>
    </source>
</evidence>
<dbReference type="InterPro" id="IPR018247">
    <property type="entry name" value="EF_Hand_1_Ca_BS"/>
</dbReference>
<evidence type="ECO:0000256" key="6">
    <source>
        <dbReference type="ARBA" id="ARBA00037153"/>
    </source>
</evidence>
<evidence type="ECO:0000256" key="3">
    <source>
        <dbReference type="ARBA" id="ARBA00022776"/>
    </source>
</evidence>
<dbReference type="AlphaFoldDB" id="A0A830I0K6"/>
<dbReference type="GO" id="GO:0016460">
    <property type="term" value="C:myosin II complex"/>
    <property type="evidence" value="ECO:0007669"/>
    <property type="project" value="TreeGrafter"/>
</dbReference>
<keyword evidence="5" id="KW-0131">Cell cycle</keyword>
<feature type="domain" description="EF-hand" evidence="10">
    <location>
        <begin position="50"/>
        <end position="81"/>
    </location>
</feature>
<protein>
    <recommendedName>
        <fullName evidence="7">Caltractin</fullName>
    </recommendedName>
    <alternativeName>
        <fullName evidence="8">Centrin</fullName>
    </alternativeName>
</protein>